<protein>
    <submittedName>
        <fullName evidence="1">Uncharacterized protein</fullName>
    </submittedName>
</protein>
<evidence type="ECO:0000313" key="1">
    <source>
        <dbReference type="EMBL" id="KAJ7562558.1"/>
    </source>
</evidence>
<comment type="caution">
    <text evidence="1">The sequence shown here is derived from an EMBL/GenBank/DDBJ whole genome shotgun (WGS) entry which is preliminary data.</text>
</comment>
<reference evidence="2" key="1">
    <citation type="journal article" date="2024" name="Proc. Natl. Acad. Sci. U.S.A.">
        <title>Extraordinary preservation of gene collinearity over three hundred million years revealed in homosporous lycophytes.</title>
        <authorList>
            <person name="Li C."/>
            <person name="Wickell D."/>
            <person name="Kuo L.Y."/>
            <person name="Chen X."/>
            <person name="Nie B."/>
            <person name="Liao X."/>
            <person name="Peng D."/>
            <person name="Ji J."/>
            <person name="Jenkins J."/>
            <person name="Williams M."/>
            <person name="Shu S."/>
            <person name="Plott C."/>
            <person name="Barry K."/>
            <person name="Rajasekar S."/>
            <person name="Grimwood J."/>
            <person name="Han X."/>
            <person name="Sun S."/>
            <person name="Hou Z."/>
            <person name="He W."/>
            <person name="Dai G."/>
            <person name="Sun C."/>
            <person name="Schmutz J."/>
            <person name="Leebens-Mack J.H."/>
            <person name="Li F.W."/>
            <person name="Wang L."/>
        </authorList>
    </citation>
    <scope>NUCLEOTIDE SEQUENCE [LARGE SCALE GENOMIC DNA]</scope>
    <source>
        <strain evidence="2">cv. PW_Plant_1</strain>
    </source>
</reference>
<keyword evidence="2" id="KW-1185">Reference proteome</keyword>
<dbReference type="Proteomes" id="UP001162992">
    <property type="component" value="Chromosome 3"/>
</dbReference>
<proteinExistence type="predicted"/>
<gene>
    <name evidence="1" type="ORF">O6H91_03G074300</name>
</gene>
<dbReference type="EMBL" id="CM055094">
    <property type="protein sequence ID" value="KAJ7562558.1"/>
    <property type="molecule type" value="Genomic_DNA"/>
</dbReference>
<name>A0ACC2E7G4_DIPCM</name>
<sequence>MKSVVAVAAGMAALYSVPASRPSPLATSCVGRDYDSTASQIRTSKSPHSPHALLESNSGAASSLLVTTNLGSPRQLPASPKRLPLKCVCTASDAALFGSDKRIPSLYRLLEVDDKVGLPDIKRAYRQIALKYHPDVCSPTQAVECTEKFVQAQHAYQILTDPDLRADYDYHRIHLFSTPQASGVASKTWQGMKSCEWKMQWEAQLEDLASRSASTTRQNELKTWGSRMRQRMGAAQMS</sequence>
<evidence type="ECO:0000313" key="2">
    <source>
        <dbReference type="Proteomes" id="UP001162992"/>
    </source>
</evidence>
<organism evidence="1 2">
    <name type="scientific">Diphasiastrum complanatum</name>
    <name type="common">Issler's clubmoss</name>
    <name type="synonym">Lycopodium complanatum</name>
    <dbReference type="NCBI Taxonomy" id="34168"/>
    <lineage>
        <taxon>Eukaryota</taxon>
        <taxon>Viridiplantae</taxon>
        <taxon>Streptophyta</taxon>
        <taxon>Embryophyta</taxon>
        <taxon>Tracheophyta</taxon>
        <taxon>Lycopodiopsida</taxon>
        <taxon>Lycopodiales</taxon>
        <taxon>Lycopodiaceae</taxon>
        <taxon>Lycopodioideae</taxon>
        <taxon>Diphasiastrum</taxon>
    </lineage>
</organism>
<accession>A0ACC2E7G4</accession>